<protein>
    <submittedName>
        <fullName evidence="2">FAD-dependent monooxygenase</fullName>
    </submittedName>
</protein>
<dbReference type="Pfam" id="PF12831">
    <property type="entry name" value="FAD_oxidored"/>
    <property type="match status" value="1"/>
</dbReference>
<evidence type="ECO:0000313" key="2">
    <source>
        <dbReference type="EMBL" id="GAA2387857.1"/>
    </source>
</evidence>
<proteinExistence type="predicted"/>
<keyword evidence="2" id="KW-0503">Monooxygenase</keyword>
<gene>
    <name evidence="2" type="ORF">GCM10010170_099030</name>
</gene>
<sequence length="485" mass="51139">MGGPIGPPTPAALERSAVTTHAVVLGGGLAGMLAAAVLARHVDAVTVVDRDKLPDGPEFRKGVPQARHAHLLMSGGARVIERLLPGVTDRLLAEGAHRIGVPEQVVWLTAYGWQHRFPQTQFIISAGRPMLDWVVRDEVLRRHPHVATMPSTEALGPLGDANRIAGVRVRGAGTGETVDLEADLVVDATGRGSQLKRWLSALGLPPVEQDTVDAGIAYATRIFRAPEGARAFPLVNVLADHRVPRPGRNASLAPIEDGRWIVTLSGTRGAEPPTDEDGFAEFARSMRDPLIADLIAVAEPLTAVQGSRSSANRRLYYERLPAWPEGLVALGDAVAAFNPVYGHGMSVAAHSAAALDEGLAEAGLTAGATGRIQRAVGARADDAWLLAASQDLCYPNCRAEVNDPRLSPGVQAQRRSFSDLIGATALRDPAVSAAATKVTTLSEPISSLESPQVVTALRRAKGRPALSAPPLSDDERAVLRVGEPA</sequence>
<keyword evidence="3" id="KW-1185">Reference proteome</keyword>
<reference evidence="2 3" key="1">
    <citation type="journal article" date="2019" name="Int. J. Syst. Evol. Microbiol.">
        <title>The Global Catalogue of Microorganisms (GCM) 10K type strain sequencing project: providing services to taxonomists for standard genome sequencing and annotation.</title>
        <authorList>
            <consortium name="The Broad Institute Genomics Platform"/>
            <consortium name="The Broad Institute Genome Sequencing Center for Infectious Disease"/>
            <person name="Wu L."/>
            <person name="Ma J."/>
        </authorList>
    </citation>
    <scope>NUCLEOTIDE SEQUENCE [LARGE SCALE GENOMIC DNA]</scope>
    <source>
        <strain evidence="2 3">JCM 3272</strain>
    </source>
</reference>
<feature type="region of interest" description="Disordered" evidence="1">
    <location>
        <begin position="461"/>
        <end position="485"/>
    </location>
</feature>
<comment type="caution">
    <text evidence="2">The sequence shown here is derived from an EMBL/GenBank/DDBJ whole genome shotgun (WGS) entry which is preliminary data.</text>
</comment>
<organism evidence="2 3">
    <name type="scientific">Dactylosporangium salmoneum</name>
    <dbReference type="NCBI Taxonomy" id="53361"/>
    <lineage>
        <taxon>Bacteria</taxon>
        <taxon>Bacillati</taxon>
        <taxon>Actinomycetota</taxon>
        <taxon>Actinomycetes</taxon>
        <taxon>Micromonosporales</taxon>
        <taxon>Micromonosporaceae</taxon>
        <taxon>Dactylosporangium</taxon>
    </lineage>
</organism>
<dbReference type="EMBL" id="BAAARV010000109">
    <property type="protein sequence ID" value="GAA2387857.1"/>
    <property type="molecule type" value="Genomic_DNA"/>
</dbReference>
<accession>A0ABN3HU24</accession>
<evidence type="ECO:0000256" key="1">
    <source>
        <dbReference type="SAM" id="MobiDB-lite"/>
    </source>
</evidence>
<dbReference type="PANTHER" id="PTHR43422:SF3">
    <property type="entry name" value="THIAMINE THIAZOLE SYNTHASE"/>
    <property type="match status" value="1"/>
</dbReference>
<keyword evidence="2" id="KW-0560">Oxidoreductase</keyword>
<dbReference type="GO" id="GO:0004497">
    <property type="term" value="F:monooxygenase activity"/>
    <property type="evidence" value="ECO:0007669"/>
    <property type="project" value="UniProtKB-KW"/>
</dbReference>
<dbReference type="SUPFAM" id="SSF51905">
    <property type="entry name" value="FAD/NAD(P)-binding domain"/>
    <property type="match status" value="1"/>
</dbReference>
<dbReference type="InterPro" id="IPR036188">
    <property type="entry name" value="FAD/NAD-bd_sf"/>
</dbReference>
<name>A0ABN3HU24_9ACTN</name>
<dbReference type="PRINTS" id="PR00420">
    <property type="entry name" value="RNGMNOXGNASE"/>
</dbReference>
<dbReference type="PANTHER" id="PTHR43422">
    <property type="entry name" value="THIAMINE THIAZOLE SYNTHASE"/>
    <property type="match status" value="1"/>
</dbReference>
<evidence type="ECO:0000313" key="3">
    <source>
        <dbReference type="Proteomes" id="UP001501444"/>
    </source>
</evidence>
<dbReference type="Proteomes" id="UP001501444">
    <property type="component" value="Unassembled WGS sequence"/>
</dbReference>
<dbReference type="Gene3D" id="3.50.50.60">
    <property type="entry name" value="FAD/NAD(P)-binding domain"/>
    <property type="match status" value="1"/>
</dbReference>